<evidence type="ECO:0000313" key="3">
    <source>
        <dbReference type="Proteomes" id="UP000054477"/>
    </source>
</evidence>
<dbReference type="Gene3D" id="3.60.15.10">
    <property type="entry name" value="Ribonuclease Z/Hydroxyacylglutathione hydrolase-like"/>
    <property type="match status" value="1"/>
</dbReference>
<dbReference type="EMBL" id="KN838547">
    <property type="protein sequence ID" value="KIK07402.1"/>
    <property type="molecule type" value="Genomic_DNA"/>
</dbReference>
<dbReference type="InterPro" id="IPR036866">
    <property type="entry name" value="RibonucZ/Hydroxyglut_hydro"/>
</dbReference>
<evidence type="ECO:0000259" key="1">
    <source>
        <dbReference type="Pfam" id="PF12706"/>
    </source>
</evidence>
<sequence length="389" mass="43031">MTYHSQSIELIFLGTGTSASLPHIECLTALPEDETPPCKTCLSTRTPEGKKNIRRNTSATIRMADKNGLPVTIVIDAGKNFQAAALEWFPKYQLRRIDALLITHAHADAMNGLDDLRAWTLRSAIQDHIDVYVSQDTFTEVRRSFPYLVAKEFASGGGDVPEFKWHIVNDGVSFEIENTGIRVTPFAVHHGRVFSVAPPPSYIVTPTATLPSTPVKSAISLPGKQAFESETKEEGKEMIYPYLSFGFKIQNHIVYISDVSHIPDNVWPMIEPTDGPIPVAVLDCLRLQPHPSHVGLAGSIALARRIKATKTYLTGFGHEVSHEEYVMIGEVIGGRAVDNEELTDSERKGIELVGEGRGLWVRPAHDGLRVFVEENGQVTDESYSRLHNP</sequence>
<dbReference type="STRING" id="1095629.A0A0C9YAX6"/>
<organism evidence="2 3">
    <name type="scientific">Laccaria amethystina LaAM-08-1</name>
    <dbReference type="NCBI Taxonomy" id="1095629"/>
    <lineage>
        <taxon>Eukaryota</taxon>
        <taxon>Fungi</taxon>
        <taxon>Dikarya</taxon>
        <taxon>Basidiomycota</taxon>
        <taxon>Agaricomycotina</taxon>
        <taxon>Agaricomycetes</taxon>
        <taxon>Agaricomycetidae</taxon>
        <taxon>Agaricales</taxon>
        <taxon>Agaricineae</taxon>
        <taxon>Hydnangiaceae</taxon>
        <taxon>Laccaria</taxon>
    </lineage>
</organism>
<reference evidence="2 3" key="1">
    <citation type="submission" date="2014-04" db="EMBL/GenBank/DDBJ databases">
        <authorList>
            <consortium name="DOE Joint Genome Institute"/>
            <person name="Kuo A."/>
            <person name="Kohler A."/>
            <person name="Nagy L.G."/>
            <person name="Floudas D."/>
            <person name="Copeland A."/>
            <person name="Barry K.W."/>
            <person name="Cichocki N."/>
            <person name="Veneault-Fourrey C."/>
            <person name="LaButti K."/>
            <person name="Lindquist E.A."/>
            <person name="Lipzen A."/>
            <person name="Lundell T."/>
            <person name="Morin E."/>
            <person name="Murat C."/>
            <person name="Sun H."/>
            <person name="Tunlid A."/>
            <person name="Henrissat B."/>
            <person name="Grigoriev I.V."/>
            <person name="Hibbett D.S."/>
            <person name="Martin F."/>
            <person name="Nordberg H.P."/>
            <person name="Cantor M.N."/>
            <person name="Hua S.X."/>
        </authorList>
    </citation>
    <scope>NUCLEOTIDE SEQUENCE [LARGE SCALE GENOMIC DNA]</scope>
    <source>
        <strain evidence="2 3">LaAM-08-1</strain>
    </source>
</reference>
<dbReference type="HOGENOM" id="CLU_044538_1_2_1"/>
<dbReference type="SUPFAM" id="SSF56281">
    <property type="entry name" value="Metallo-hydrolase/oxidoreductase"/>
    <property type="match status" value="1"/>
</dbReference>
<dbReference type="PANTHER" id="PTHR42663">
    <property type="entry name" value="HYDROLASE C777.06C-RELATED-RELATED"/>
    <property type="match status" value="1"/>
</dbReference>
<reference evidence="3" key="2">
    <citation type="submission" date="2015-01" db="EMBL/GenBank/DDBJ databases">
        <title>Evolutionary Origins and Diversification of the Mycorrhizal Mutualists.</title>
        <authorList>
            <consortium name="DOE Joint Genome Institute"/>
            <consortium name="Mycorrhizal Genomics Consortium"/>
            <person name="Kohler A."/>
            <person name="Kuo A."/>
            <person name="Nagy L.G."/>
            <person name="Floudas D."/>
            <person name="Copeland A."/>
            <person name="Barry K.W."/>
            <person name="Cichocki N."/>
            <person name="Veneault-Fourrey C."/>
            <person name="LaButti K."/>
            <person name="Lindquist E.A."/>
            <person name="Lipzen A."/>
            <person name="Lundell T."/>
            <person name="Morin E."/>
            <person name="Murat C."/>
            <person name="Riley R."/>
            <person name="Ohm R."/>
            <person name="Sun H."/>
            <person name="Tunlid A."/>
            <person name="Henrissat B."/>
            <person name="Grigoriev I.V."/>
            <person name="Hibbett D.S."/>
            <person name="Martin F."/>
        </authorList>
    </citation>
    <scope>NUCLEOTIDE SEQUENCE [LARGE SCALE GENOMIC DNA]</scope>
    <source>
        <strain evidence="3">LaAM-08-1</strain>
    </source>
</reference>
<evidence type="ECO:0000313" key="2">
    <source>
        <dbReference type="EMBL" id="KIK07402.1"/>
    </source>
</evidence>
<accession>A0A0C9YAX6</accession>
<proteinExistence type="predicted"/>
<dbReference type="Pfam" id="PF12706">
    <property type="entry name" value="Lactamase_B_2"/>
    <property type="match status" value="1"/>
</dbReference>
<keyword evidence="3" id="KW-1185">Reference proteome</keyword>
<dbReference type="InterPro" id="IPR001279">
    <property type="entry name" value="Metallo-B-lactamas"/>
</dbReference>
<dbReference type="OrthoDB" id="341300at2759"/>
<protein>
    <recommendedName>
        <fullName evidence="1">Metallo-beta-lactamase domain-containing protein</fullName>
    </recommendedName>
</protein>
<dbReference type="PANTHER" id="PTHR42663:SF6">
    <property type="entry name" value="HYDROLASE C777.06C-RELATED"/>
    <property type="match status" value="1"/>
</dbReference>
<feature type="domain" description="Metallo-beta-lactamase" evidence="1">
    <location>
        <begin position="72"/>
        <end position="193"/>
    </location>
</feature>
<dbReference type="Proteomes" id="UP000054477">
    <property type="component" value="Unassembled WGS sequence"/>
</dbReference>
<dbReference type="CDD" id="cd16279">
    <property type="entry name" value="metallo-hydrolase-like_MBL-fold"/>
    <property type="match status" value="1"/>
</dbReference>
<name>A0A0C9YAX6_9AGAR</name>
<gene>
    <name evidence="2" type="ORF">K443DRAFT_673322</name>
</gene>
<dbReference type="AlphaFoldDB" id="A0A0C9YAX6"/>